<dbReference type="InterPro" id="IPR001236">
    <property type="entry name" value="Lactate/malate_DH_N"/>
</dbReference>
<organism evidence="12 13">
    <name type="scientific">Endocarpon pusillum (strain Z07020 / HMAS-L-300199)</name>
    <name type="common">Lichen-forming fungus</name>
    <dbReference type="NCBI Taxonomy" id="1263415"/>
    <lineage>
        <taxon>Eukaryota</taxon>
        <taxon>Fungi</taxon>
        <taxon>Dikarya</taxon>
        <taxon>Ascomycota</taxon>
        <taxon>Pezizomycotina</taxon>
        <taxon>Eurotiomycetes</taxon>
        <taxon>Chaetothyriomycetidae</taxon>
        <taxon>Verrucariales</taxon>
        <taxon>Verrucariaceae</taxon>
        <taxon>Endocarpon</taxon>
    </lineage>
</organism>
<protein>
    <recommendedName>
        <fullName evidence="3">malate dehydrogenase</fullName>
        <ecNumber evidence="3">1.1.1.37</ecNumber>
    </recommendedName>
</protein>
<dbReference type="InterPro" id="IPR015955">
    <property type="entry name" value="Lactate_DH/Glyco_Ohase_4_C"/>
</dbReference>
<reference evidence="13" key="1">
    <citation type="journal article" date="2014" name="BMC Genomics">
        <title>Genome characteristics reveal the impact of lichenization on lichen-forming fungus Endocarpon pusillum Hedwig (Verrucariales, Ascomycota).</title>
        <authorList>
            <person name="Wang Y.-Y."/>
            <person name="Liu B."/>
            <person name="Zhang X.-Y."/>
            <person name="Zhou Q.-M."/>
            <person name="Zhang T."/>
            <person name="Li H."/>
            <person name="Yu Y.-F."/>
            <person name="Zhang X.-L."/>
            <person name="Hao X.-Y."/>
            <person name="Wang M."/>
            <person name="Wang L."/>
            <person name="Wei J.-C."/>
        </authorList>
    </citation>
    <scope>NUCLEOTIDE SEQUENCE [LARGE SCALE GENOMIC DNA]</scope>
    <source>
        <strain evidence="13">Z07020 / HMAS-L-300199</strain>
    </source>
</reference>
<proteinExistence type="inferred from homology"/>
<evidence type="ECO:0000256" key="4">
    <source>
        <dbReference type="ARBA" id="ARBA00022532"/>
    </source>
</evidence>
<sequence>MHRDMIKKLQCSPRSIFLLVLIASLSGDACAFPEAANTTVHDANFMLCIYPISGAYGLLPRLLYYATLVLAIFGRNQEWLVIGALASALTYAGTAAIHAMTLCTSRQIVFDLDISGAWAVLSTGALAYITFINWSTTLRHSRAKIVMVCWGALVGIGLIFGRVELYDTKLSPGEPECRSSTGELLSKPFQLIDPSFNCTYQCFSARKPLREQSETIAIPRSVLSGKYSRLSLIMVGPVMFAAYAAISWDTREHSPSQINTRIVMSYLDPKHHAEMTKSIYKAASENWYGGYFALFSYVHRARWSVRKCILSFLAIPWFALALALDLLCIPLLITNIILNEINLLGSNLPTNEPPFAIGQWGPMVSSLLIVIAAIINRSLEIRDTRKGAPDIPREDSHVVSVAKQDVGELEGQTSGVVLQNIARQETLKDMEHILAASITYDAVNMFAARQAFNLSQRRAFSASARQASKVTVLGASGGIGQPLSLLMKLNPRVTELALYDIRGGPEQIKGYDPTPSGLREALTGAEIVLIPAGVPRKPGMTRDDLFNTNASIVRDLAKAAADACPDANLLVISNPVNSTVPICAEIYKSKGVYNPKRLFGVTTLDVVRASRFVSEIKGTDPADEQVTVVGGHSGVTIVPLLSQSNHPDIAGEQRDELVNRIQFGGDEVVKAKDGAGSATLSMAMAGARFAESLLKAAQGTKGVIEPTFVDSPLYKDKNCDFFASRVELGPNGVEKIHEVGKVNLYEEKLLDACVTDLAKNIRKGVDFVQANP</sequence>
<dbReference type="NCBIfam" id="TIGR01772">
    <property type="entry name" value="MDH_euk_gproteo"/>
    <property type="match status" value="1"/>
</dbReference>
<dbReference type="eggNOG" id="KOG1494">
    <property type="taxonomic scope" value="Eukaryota"/>
</dbReference>
<keyword evidence="4" id="KW-0816">Tricarboxylic acid cycle</keyword>
<evidence type="ECO:0000256" key="2">
    <source>
        <dbReference type="ARBA" id="ARBA00011738"/>
    </source>
</evidence>
<feature type="transmembrane region" description="Helical" evidence="8">
    <location>
        <begin position="114"/>
        <end position="133"/>
    </location>
</feature>
<evidence type="ECO:0000313" key="12">
    <source>
        <dbReference type="EMBL" id="ERF75790.1"/>
    </source>
</evidence>
<dbReference type="AlphaFoldDB" id="U1HY66"/>
<feature type="signal peptide" evidence="9">
    <location>
        <begin position="1"/>
        <end position="31"/>
    </location>
</feature>
<dbReference type="EMBL" id="KE720798">
    <property type="protein sequence ID" value="ERF75790.1"/>
    <property type="molecule type" value="Genomic_DNA"/>
</dbReference>
<dbReference type="GO" id="GO:0006108">
    <property type="term" value="P:malate metabolic process"/>
    <property type="evidence" value="ECO:0007669"/>
    <property type="project" value="InterPro"/>
</dbReference>
<name>U1HY66_ENDPU</name>
<dbReference type="SUPFAM" id="SSF51735">
    <property type="entry name" value="NAD(P)-binding Rossmann-fold domains"/>
    <property type="match status" value="1"/>
</dbReference>
<dbReference type="FunFam" id="3.90.110.10:FF:000001">
    <property type="entry name" value="Malate dehydrogenase"/>
    <property type="match status" value="1"/>
</dbReference>
<feature type="transmembrane region" description="Helical" evidence="8">
    <location>
        <begin position="227"/>
        <end position="246"/>
    </location>
</feature>
<evidence type="ECO:0000256" key="1">
    <source>
        <dbReference type="ARBA" id="ARBA00008824"/>
    </source>
</evidence>
<keyword evidence="5" id="KW-0560">Oxidoreductase</keyword>
<evidence type="ECO:0000256" key="6">
    <source>
        <dbReference type="ARBA" id="ARBA00023027"/>
    </source>
</evidence>
<keyword evidence="8" id="KW-0812">Transmembrane</keyword>
<comment type="subunit">
    <text evidence="2">Homodimer.</text>
</comment>
<feature type="domain" description="Lactate/malate dehydrogenase N-terminal" evidence="10">
    <location>
        <begin position="469"/>
        <end position="600"/>
    </location>
</feature>
<feature type="transmembrane region" description="Helical" evidence="8">
    <location>
        <begin position="145"/>
        <end position="163"/>
    </location>
</feature>
<evidence type="ECO:0000256" key="5">
    <source>
        <dbReference type="ARBA" id="ARBA00023002"/>
    </source>
</evidence>
<keyword evidence="8" id="KW-1133">Transmembrane helix</keyword>
<evidence type="ECO:0000256" key="9">
    <source>
        <dbReference type="SAM" id="SignalP"/>
    </source>
</evidence>
<comment type="catalytic activity">
    <reaction evidence="7">
        <text>(S)-malate + NAD(+) = oxaloacetate + NADH + H(+)</text>
        <dbReference type="Rhea" id="RHEA:21432"/>
        <dbReference type="ChEBI" id="CHEBI:15378"/>
        <dbReference type="ChEBI" id="CHEBI:15589"/>
        <dbReference type="ChEBI" id="CHEBI:16452"/>
        <dbReference type="ChEBI" id="CHEBI:57540"/>
        <dbReference type="ChEBI" id="CHEBI:57945"/>
        <dbReference type="EC" id="1.1.1.37"/>
    </reaction>
</comment>
<feature type="transmembrane region" description="Helical" evidence="8">
    <location>
        <begin position="55"/>
        <end position="73"/>
    </location>
</feature>
<evidence type="ECO:0000313" key="13">
    <source>
        <dbReference type="Proteomes" id="UP000019373"/>
    </source>
</evidence>
<dbReference type="InterPro" id="IPR001252">
    <property type="entry name" value="Malate_DH_AS"/>
</dbReference>
<dbReference type="InterPro" id="IPR010097">
    <property type="entry name" value="Malate_DH_type1"/>
</dbReference>
<dbReference type="GeneID" id="19236675"/>
<dbReference type="OrthoDB" id="4069699at2759"/>
<evidence type="ECO:0000259" key="11">
    <source>
        <dbReference type="Pfam" id="PF02866"/>
    </source>
</evidence>
<dbReference type="Proteomes" id="UP000019373">
    <property type="component" value="Unassembled WGS sequence"/>
</dbReference>
<dbReference type="PANTHER" id="PTHR11540">
    <property type="entry name" value="MALATE AND LACTATE DEHYDROGENASE"/>
    <property type="match status" value="1"/>
</dbReference>
<feature type="transmembrane region" description="Helical" evidence="8">
    <location>
        <begin position="309"/>
        <end position="337"/>
    </location>
</feature>
<keyword evidence="8" id="KW-0472">Membrane</keyword>
<keyword evidence="9" id="KW-0732">Signal</keyword>
<dbReference type="SUPFAM" id="SSF56327">
    <property type="entry name" value="LDH C-terminal domain-like"/>
    <property type="match status" value="1"/>
</dbReference>
<dbReference type="FunFam" id="3.40.50.720:FF:000013">
    <property type="entry name" value="Malate dehydrogenase"/>
    <property type="match status" value="1"/>
</dbReference>
<keyword evidence="6" id="KW-0520">NAD</keyword>
<dbReference type="GO" id="GO:0006099">
    <property type="term" value="P:tricarboxylic acid cycle"/>
    <property type="evidence" value="ECO:0007669"/>
    <property type="project" value="UniProtKB-KW"/>
</dbReference>
<feature type="transmembrane region" description="Helical" evidence="8">
    <location>
        <begin position="80"/>
        <end position="102"/>
    </location>
</feature>
<dbReference type="InterPro" id="IPR036291">
    <property type="entry name" value="NAD(P)-bd_dom_sf"/>
</dbReference>
<comment type="similarity">
    <text evidence="1">Belongs to the LDH/MDH superfamily. MDH type 1 family.</text>
</comment>
<dbReference type="Gene3D" id="3.90.110.10">
    <property type="entry name" value="Lactate dehydrogenase/glycoside hydrolase, family 4, C-terminal"/>
    <property type="match status" value="1"/>
</dbReference>
<evidence type="ECO:0000259" key="10">
    <source>
        <dbReference type="Pfam" id="PF00056"/>
    </source>
</evidence>
<dbReference type="GO" id="GO:0030060">
    <property type="term" value="F:L-malate dehydrogenase (NAD+) activity"/>
    <property type="evidence" value="ECO:0007669"/>
    <property type="project" value="UniProtKB-EC"/>
</dbReference>
<evidence type="ECO:0000256" key="3">
    <source>
        <dbReference type="ARBA" id="ARBA00012995"/>
    </source>
</evidence>
<dbReference type="Pfam" id="PF00056">
    <property type="entry name" value="Ldh_1_N"/>
    <property type="match status" value="1"/>
</dbReference>
<feature type="transmembrane region" description="Helical" evidence="8">
    <location>
        <begin position="357"/>
        <end position="376"/>
    </location>
</feature>
<dbReference type="PROSITE" id="PS00068">
    <property type="entry name" value="MDH"/>
    <property type="match status" value="1"/>
</dbReference>
<dbReference type="RefSeq" id="XP_007786948.1">
    <property type="nucleotide sequence ID" value="XM_007788758.1"/>
</dbReference>
<dbReference type="EC" id="1.1.1.37" evidence="3"/>
<keyword evidence="13" id="KW-1185">Reference proteome</keyword>
<dbReference type="Gene3D" id="3.40.50.720">
    <property type="entry name" value="NAD(P)-binding Rossmann-like Domain"/>
    <property type="match status" value="1"/>
</dbReference>
<feature type="chain" id="PRO_5004612961" description="malate dehydrogenase" evidence="9">
    <location>
        <begin position="32"/>
        <end position="772"/>
    </location>
</feature>
<evidence type="ECO:0000256" key="8">
    <source>
        <dbReference type="SAM" id="Phobius"/>
    </source>
</evidence>
<dbReference type="InterPro" id="IPR022383">
    <property type="entry name" value="Lactate/malate_DH_C"/>
</dbReference>
<evidence type="ECO:0000256" key="7">
    <source>
        <dbReference type="ARBA" id="ARBA00048313"/>
    </source>
</evidence>
<feature type="domain" description="Lactate/malate dehydrogenase C-terminal" evidence="11">
    <location>
        <begin position="602"/>
        <end position="767"/>
    </location>
</feature>
<dbReference type="HOGENOM" id="CLU_362093_0_0_1"/>
<accession>U1HY66</accession>
<dbReference type="Pfam" id="PF02866">
    <property type="entry name" value="Ldh_1_C"/>
    <property type="match status" value="1"/>
</dbReference>
<dbReference type="GO" id="GO:0005739">
    <property type="term" value="C:mitochondrion"/>
    <property type="evidence" value="ECO:0007669"/>
    <property type="project" value="TreeGrafter"/>
</dbReference>
<dbReference type="CDD" id="cd01337">
    <property type="entry name" value="MDH_glyoxysomal_mitochondrial"/>
    <property type="match status" value="1"/>
</dbReference>
<gene>
    <name evidence="12" type="ORF">EPUS_01620</name>
</gene>
<dbReference type="PANTHER" id="PTHR11540:SF73">
    <property type="entry name" value="MALATE DEHYDROGENASE, MITOCHONDRIAL"/>
    <property type="match status" value="1"/>
</dbReference>